<dbReference type="HOGENOM" id="CLU_057459_0_0_11"/>
<dbReference type="AlphaFoldDB" id="U5VVW7"/>
<evidence type="ECO:0000256" key="1">
    <source>
        <dbReference type="SAM" id="MobiDB-lite"/>
    </source>
</evidence>
<dbReference type="KEGG" id="afs:AFR_13330"/>
<dbReference type="PATRIC" id="fig|1246995.3.peg.2706"/>
<proteinExistence type="predicted"/>
<evidence type="ECO:0000313" key="3">
    <source>
        <dbReference type="Proteomes" id="UP000017746"/>
    </source>
</evidence>
<feature type="region of interest" description="Disordered" evidence="1">
    <location>
        <begin position="137"/>
        <end position="161"/>
    </location>
</feature>
<evidence type="ECO:0000313" key="2">
    <source>
        <dbReference type="EMBL" id="AGZ40952.1"/>
    </source>
</evidence>
<accession>U5VVW7</accession>
<dbReference type="STRING" id="1246995.AFR_13330"/>
<name>U5VVW7_9ACTN</name>
<dbReference type="Proteomes" id="UP000017746">
    <property type="component" value="Chromosome"/>
</dbReference>
<organism evidence="2 3">
    <name type="scientific">Actinoplanes friuliensis DSM 7358</name>
    <dbReference type="NCBI Taxonomy" id="1246995"/>
    <lineage>
        <taxon>Bacteria</taxon>
        <taxon>Bacillati</taxon>
        <taxon>Actinomycetota</taxon>
        <taxon>Actinomycetes</taxon>
        <taxon>Micromonosporales</taxon>
        <taxon>Micromonosporaceae</taxon>
        <taxon>Actinoplanes</taxon>
    </lineage>
</organism>
<reference evidence="2 3" key="1">
    <citation type="journal article" date="2014" name="J. Biotechnol.">
        <title>Complete genome sequence of the actinobacterium Actinoplanes friuliensis HAG 010964, producer of the lipopeptide antibiotic friulimycin.</title>
        <authorList>
            <person name="Ruckert C."/>
            <person name="Szczepanowski R."/>
            <person name="Albersmeier A."/>
            <person name="Goesmann A."/>
            <person name="Fischer N."/>
            <person name="Steinkamper A."/>
            <person name="Puhler A."/>
            <person name="Biener R."/>
            <person name="Schwartz D."/>
            <person name="Kalinowski J."/>
        </authorList>
    </citation>
    <scope>NUCLEOTIDE SEQUENCE [LARGE SCALE GENOMIC DNA]</scope>
    <source>
        <strain evidence="2 3">DSM 7358</strain>
    </source>
</reference>
<sequence>MVLTAAGASVAGVWAWRRDTTAAPAAAAPSTATAEIVRQDLSTSVSVTGKLGYGVARSVKGSRPGIVTWLPSPGATIRRGSALYRVDDEPVPVFYGRIPLYRRLEKLNTVGRDVRVVADNLEALGYAVGRRYRPGDHVRQTSPVPLVPEGGAPSAPPASRTSWVKVGKGEDVLTTALVRAVGRWQNDIGLPASGSLGIGDVAVLGGAVRVESTAVQVGDSAEAALLAVTPTVQVVTIEAEPAEANGMKRGEKVQVHLPDDRTVPGRVSRVATAVTTDPDTPPKLTVTVTLDDARKTVRLDAAPVEVVLPGRSRNDVLVTPVGALVALAEGGYAVQVAGGGLVAVETGMFAGGLVEVSGAGLSEGTLVVTTS</sequence>
<protein>
    <submittedName>
        <fullName evidence="2">Uncharacterized protein</fullName>
    </submittedName>
</protein>
<dbReference type="EMBL" id="CP006272">
    <property type="protein sequence ID" value="AGZ40952.1"/>
    <property type="molecule type" value="Genomic_DNA"/>
</dbReference>
<feature type="compositionally biased region" description="Low complexity" evidence="1">
    <location>
        <begin position="150"/>
        <end position="159"/>
    </location>
</feature>
<keyword evidence="3" id="KW-1185">Reference proteome</keyword>
<dbReference type="eggNOG" id="COG0845">
    <property type="taxonomic scope" value="Bacteria"/>
</dbReference>
<gene>
    <name evidence="2" type="ORF">AFR_13330</name>
</gene>